<feature type="chain" id="PRO_5038951990" evidence="2">
    <location>
        <begin position="25"/>
        <end position="369"/>
    </location>
</feature>
<reference evidence="3" key="1">
    <citation type="submission" date="2019-12" db="EMBL/GenBank/DDBJ databases">
        <title>Actinomadura physcomitrii sp. nov., a novel actinomycete isolated from moss [Physcomitrium sphaericum (Ludw) Fuernr].</title>
        <authorList>
            <person name="Zhuang X."/>
        </authorList>
    </citation>
    <scope>NUCLEOTIDE SEQUENCE [LARGE SCALE GENOMIC DNA]</scope>
    <source>
        <strain evidence="3">LD22</strain>
    </source>
</reference>
<organism evidence="3 4">
    <name type="scientific">Actinomadura physcomitrii</name>
    <dbReference type="NCBI Taxonomy" id="2650748"/>
    <lineage>
        <taxon>Bacteria</taxon>
        <taxon>Bacillati</taxon>
        <taxon>Actinomycetota</taxon>
        <taxon>Actinomycetes</taxon>
        <taxon>Streptosporangiales</taxon>
        <taxon>Thermomonosporaceae</taxon>
        <taxon>Actinomadura</taxon>
    </lineage>
</organism>
<dbReference type="Pfam" id="PF13531">
    <property type="entry name" value="SBP_bac_11"/>
    <property type="match status" value="1"/>
</dbReference>
<gene>
    <name evidence="3" type="ORF">F8568_031295</name>
</gene>
<evidence type="ECO:0000256" key="2">
    <source>
        <dbReference type="SAM" id="SignalP"/>
    </source>
</evidence>
<sequence>MMRRKWLVATVVAGSLTLAGCGSSGDAKNLPQDVTAAGGMDQLVKKAQSEGELSLYAGTTEEATTAWGKAFTKKYGIKVKLYRDGSTTLFQKWAQEAQGGVNKADIVIQNVFQLWEDAADKDWITNYKTQNFGGYDYDTVFPGDDLVGKVYPLHQSIGAVAWNTKVVTPQQQALLEKDPVAALTDPSFKGKIALGDTGGATTAGNYANAIINQAGKYGWKWLEGVGANDPALFESQIPIAAQLVKGEYAVTFGTDTLYNDYVDEGAPIQYKYPDPAASALWSIALPTKTPHPYAARLFMEWATSAEGHDLMAKLGTGTGTRTGWKDDRKVAKEPWYAPPKPWYGMSELPQLEGKKFGEFVTKVNETLKG</sequence>
<dbReference type="PANTHER" id="PTHR30006">
    <property type="entry name" value="THIAMINE-BINDING PERIPLASMIC PROTEIN-RELATED"/>
    <property type="match status" value="1"/>
</dbReference>
<dbReference type="SUPFAM" id="SSF53850">
    <property type="entry name" value="Periplasmic binding protein-like II"/>
    <property type="match status" value="1"/>
</dbReference>
<protein>
    <submittedName>
        <fullName evidence="3">Extracellular solute-binding protein</fullName>
    </submittedName>
</protein>
<dbReference type="AlphaFoldDB" id="A0A6I4MIR0"/>
<dbReference type="EMBL" id="WBMS02000030">
    <property type="protein sequence ID" value="MWA04780.1"/>
    <property type="molecule type" value="Genomic_DNA"/>
</dbReference>
<evidence type="ECO:0000313" key="3">
    <source>
        <dbReference type="EMBL" id="MWA04780.1"/>
    </source>
</evidence>
<feature type="signal peptide" evidence="2">
    <location>
        <begin position="1"/>
        <end position="24"/>
    </location>
</feature>
<evidence type="ECO:0000256" key="1">
    <source>
        <dbReference type="ARBA" id="ARBA00022729"/>
    </source>
</evidence>
<evidence type="ECO:0000313" key="4">
    <source>
        <dbReference type="Proteomes" id="UP000462055"/>
    </source>
</evidence>
<keyword evidence="4" id="KW-1185">Reference proteome</keyword>
<dbReference type="PANTHER" id="PTHR30006:SF25">
    <property type="entry name" value="PHOSPHOGLYCERATE TRANSPORT REGULATORY PROTEIN PGTC"/>
    <property type="match status" value="1"/>
</dbReference>
<name>A0A6I4MIR0_9ACTN</name>
<comment type="caution">
    <text evidence="3">The sequence shown here is derived from an EMBL/GenBank/DDBJ whole genome shotgun (WGS) entry which is preliminary data.</text>
</comment>
<dbReference type="PROSITE" id="PS51257">
    <property type="entry name" value="PROKAR_LIPOPROTEIN"/>
    <property type="match status" value="1"/>
</dbReference>
<dbReference type="GO" id="GO:0030288">
    <property type="term" value="C:outer membrane-bounded periplasmic space"/>
    <property type="evidence" value="ECO:0007669"/>
    <property type="project" value="TreeGrafter"/>
</dbReference>
<accession>A0A6I4MIR0</accession>
<dbReference type="Proteomes" id="UP000462055">
    <property type="component" value="Unassembled WGS sequence"/>
</dbReference>
<keyword evidence="1 2" id="KW-0732">Signal</keyword>
<dbReference type="Gene3D" id="3.40.190.10">
    <property type="entry name" value="Periplasmic binding protein-like II"/>
    <property type="match status" value="2"/>
</dbReference>
<proteinExistence type="predicted"/>